<evidence type="ECO:0000256" key="1">
    <source>
        <dbReference type="ARBA" id="ARBA00004948"/>
    </source>
</evidence>
<evidence type="ECO:0000256" key="5">
    <source>
        <dbReference type="ARBA" id="ARBA00050018"/>
    </source>
</evidence>
<evidence type="ECO:0000256" key="2">
    <source>
        <dbReference type="ARBA" id="ARBA00022977"/>
    </source>
</evidence>
<evidence type="ECO:0000256" key="6">
    <source>
        <dbReference type="SAM" id="MobiDB-lite"/>
    </source>
</evidence>
<dbReference type="Pfam" id="PF01266">
    <property type="entry name" value="DAO"/>
    <property type="match status" value="1"/>
</dbReference>
<evidence type="ECO:0000313" key="9">
    <source>
        <dbReference type="Proteomes" id="UP000621560"/>
    </source>
</evidence>
<dbReference type="PANTHER" id="PTHR13847">
    <property type="entry name" value="SARCOSINE DEHYDROGENASE-RELATED"/>
    <property type="match status" value="1"/>
</dbReference>
<comment type="catalytic activity">
    <reaction evidence="4">
        <text>glycine + O2 + H2O = glyoxylate + H2O2 + NH4(+)</text>
        <dbReference type="Rhea" id="RHEA:11532"/>
        <dbReference type="ChEBI" id="CHEBI:15377"/>
        <dbReference type="ChEBI" id="CHEBI:15379"/>
        <dbReference type="ChEBI" id="CHEBI:16240"/>
        <dbReference type="ChEBI" id="CHEBI:28938"/>
        <dbReference type="ChEBI" id="CHEBI:36655"/>
        <dbReference type="ChEBI" id="CHEBI:57305"/>
        <dbReference type="EC" id="1.4.3.19"/>
    </reaction>
</comment>
<dbReference type="InterPro" id="IPR012727">
    <property type="entry name" value="Gly_oxidase_ThiO"/>
</dbReference>
<dbReference type="GO" id="GO:0043799">
    <property type="term" value="F:glycine oxidase activity"/>
    <property type="evidence" value="ECO:0007669"/>
    <property type="project" value="UniProtKB-EC"/>
</dbReference>
<dbReference type="RefSeq" id="WP_190921289.1">
    <property type="nucleotide sequence ID" value="NZ_JACXIZ010000056.1"/>
</dbReference>
<comment type="caution">
    <text evidence="8">The sequence shown here is derived from an EMBL/GenBank/DDBJ whole genome shotgun (WGS) entry which is preliminary data.</text>
</comment>
<evidence type="ECO:0000256" key="4">
    <source>
        <dbReference type="ARBA" id="ARBA00049872"/>
    </source>
</evidence>
<dbReference type="GO" id="GO:0009228">
    <property type="term" value="P:thiamine biosynthetic process"/>
    <property type="evidence" value="ECO:0007669"/>
    <property type="project" value="UniProtKB-KW"/>
</dbReference>
<proteinExistence type="predicted"/>
<feature type="compositionally biased region" description="Low complexity" evidence="6">
    <location>
        <begin position="379"/>
        <end position="412"/>
    </location>
</feature>
<dbReference type="EC" id="1.4.3.19" evidence="5"/>
<dbReference type="SUPFAM" id="SSF51905">
    <property type="entry name" value="FAD/NAD(P)-binding domain"/>
    <property type="match status" value="1"/>
</dbReference>
<evidence type="ECO:0000313" key="8">
    <source>
        <dbReference type="EMBL" id="MBD2848191.1"/>
    </source>
</evidence>
<dbReference type="InterPro" id="IPR006076">
    <property type="entry name" value="FAD-dep_OxRdtase"/>
</dbReference>
<dbReference type="GO" id="GO:0050660">
    <property type="term" value="F:flavin adenine dinucleotide binding"/>
    <property type="evidence" value="ECO:0007669"/>
    <property type="project" value="InterPro"/>
</dbReference>
<dbReference type="GO" id="GO:0005737">
    <property type="term" value="C:cytoplasm"/>
    <property type="evidence" value="ECO:0007669"/>
    <property type="project" value="TreeGrafter"/>
</dbReference>
<dbReference type="SUPFAM" id="SSF54373">
    <property type="entry name" value="FAD-linked reductases, C-terminal domain"/>
    <property type="match status" value="1"/>
</dbReference>
<name>A0A927GUB8_9BACL</name>
<dbReference type="NCBIfam" id="TIGR02352">
    <property type="entry name" value="thiamin_ThiO"/>
    <property type="match status" value="1"/>
</dbReference>
<dbReference type="PROSITE" id="PS51257">
    <property type="entry name" value="PROKAR_LIPOPROTEIN"/>
    <property type="match status" value="1"/>
</dbReference>
<gene>
    <name evidence="8" type="primary">thiO</name>
    <name evidence="8" type="ORF">IDH44_23595</name>
</gene>
<keyword evidence="2" id="KW-0784">Thiamine biosynthesis</keyword>
<evidence type="ECO:0000256" key="3">
    <source>
        <dbReference type="ARBA" id="ARBA00023002"/>
    </source>
</evidence>
<protein>
    <recommendedName>
        <fullName evidence="5">glycine oxidase</fullName>
        <ecNumber evidence="5">1.4.3.19</ecNumber>
    </recommendedName>
</protein>
<dbReference type="Proteomes" id="UP000621560">
    <property type="component" value="Unassembled WGS sequence"/>
</dbReference>
<dbReference type="PANTHER" id="PTHR13847:SF289">
    <property type="entry name" value="GLYCINE OXIDASE"/>
    <property type="match status" value="1"/>
</dbReference>
<reference evidence="8" key="1">
    <citation type="submission" date="2020-09" db="EMBL/GenBank/DDBJ databases">
        <title>A novel bacterium of genus Paenibacillus, isolated from South China Sea.</title>
        <authorList>
            <person name="Huang H."/>
            <person name="Mo K."/>
            <person name="Hu Y."/>
        </authorList>
    </citation>
    <scope>NUCLEOTIDE SEQUENCE</scope>
    <source>
        <strain evidence="8">IB182496</strain>
    </source>
</reference>
<organism evidence="8 9">
    <name type="scientific">Paenibacillus sabuli</name>
    <dbReference type="NCBI Taxonomy" id="2772509"/>
    <lineage>
        <taxon>Bacteria</taxon>
        <taxon>Bacillati</taxon>
        <taxon>Bacillota</taxon>
        <taxon>Bacilli</taxon>
        <taxon>Bacillales</taxon>
        <taxon>Paenibacillaceae</taxon>
        <taxon>Paenibacillus</taxon>
    </lineage>
</organism>
<dbReference type="InterPro" id="IPR036188">
    <property type="entry name" value="FAD/NAD-bd_sf"/>
</dbReference>
<dbReference type="Gene3D" id="3.30.9.10">
    <property type="entry name" value="D-Amino Acid Oxidase, subunit A, domain 2"/>
    <property type="match status" value="1"/>
</dbReference>
<dbReference type="AlphaFoldDB" id="A0A927GUB8"/>
<feature type="region of interest" description="Disordered" evidence="6">
    <location>
        <begin position="375"/>
        <end position="412"/>
    </location>
</feature>
<dbReference type="EMBL" id="JACXIZ010000056">
    <property type="protein sequence ID" value="MBD2848191.1"/>
    <property type="molecule type" value="Genomic_DNA"/>
</dbReference>
<accession>A0A927GUB8</accession>
<dbReference type="Gene3D" id="3.50.50.60">
    <property type="entry name" value="FAD/NAD(P)-binding domain"/>
    <property type="match status" value="1"/>
</dbReference>
<keyword evidence="9" id="KW-1185">Reference proteome</keyword>
<comment type="pathway">
    <text evidence="1">Cofactor biosynthesis; thiamine diphosphate biosynthesis.</text>
</comment>
<keyword evidence="3 8" id="KW-0560">Oxidoreductase</keyword>
<sequence length="412" mass="43464">MKPRLLVLGGGIIGLACAYAAQRRGWSVTLVEPGELGGQASGAAAGMLAPFTENPDQPDDFFRLCQDSLQRYPAWLEELERATGIEVQYRRTGSLSLALHEADLLHLRARWRWQTAWGARAELLDGAQLRRLEPQLGAAAIAALYSPAESHVYAPLLVQALELACRGAGVRLIAQAGAISGPEPGYGHERIGLSGGETLTADKVLVCAGAWTTDYAAALGLRLPVHPIRGQICAYRMTPGTIRHMLFSSQAYWVEKANGTLVCGASEDVAGYDTRVTARGIDRLVRVTPRLLPQLEGAEPAHRWAGLRPATVDGRPLLGPVPGRPRVLVAAGHYRNGILLAPATAEAIAELLEEREPALPLADFAPGRFARGASSFTHGASSAQAPSGGAPSGEVSSAHASSGDASSGRHGV</sequence>
<evidence type="ECO:0000259" key="7">
    <source>
        <dbReference type="Pfam" id="PF01266"/>
    </source>
</evidence>
<feature type="domain" description="FAD dependent oxidoreductase" evidence="7">
    <location>
        <begin position="5"/>
        <end position="351"/>
    </location>
</feature>